<accession>A0ABN2WGW4</accession>
<dbReference type="PANTHER" id="PTHR44846">
    <property type="entry name" value="MANNOSYL-D-GLYCERATE TRANSPORT/METABOLISM SYSTEM REPRESSOR MNGR-RELATED"/>
    <property type="match status" value="1"/>
</dbReference>
<dbReference type="Pfam" id="PF07702">
    <property type="entry name" value="UTRA"/>
    <property type="match status" value="1"/>
</dbReference>
<evidence type="ECO:0000256" key="1">
    <source>
        <dbReference type="ARBA" id="ARBA00023015"/>
    </source>
</evidence>
<dbReference type="InterPro" id="IPR011663">
    <property type="entry name" value="UTRA"/>
</dbReference>
<keyword evidence="2" id="KW-0238">DNA-binding</keyword>
<keyword evidence="1" id="KW-0805">Transcription regulation</keyword>
<name>A0ABN2WGW4_9MICO</name>
<protein>
    <submittedName>
        <fullName evidence="5">GntR family transcriptional regulator</fullName>
    </submittedName>
</protein>
<dbReference type="InterPro" id="IPR050679">
    <property type="entry name" value="Bact_HTH_transcr_reg"/>
</dbReference>
<comment type="caution">
    <text evidence="5">The sequence shown here is derived from an EMBL/GenBank/DDBJ whole genome shotgun (WGS) entry which is preliminary data.</text>
</comment>
<dbReference type="PRINTS" id="PR00035">
    <property type="entry name" value="HTHGNTR"/>
</dbReference>
<evidence type="ECO:0000313" key="5">
    <source>
        <dbReference type="EMBL" id="GAA2090290.1"/>
    </source>
</evidence>
<dbReference type="InterPro" id="IPR000524">
    <property type="entry name" value="Tscrpt_reg_HTH_GntR"/>
</dbReference>
<dbReference type="EMBL" id="BAAAPZ010000002">
    <property type="protein sequence ID" value="GAA2090290.1"/>
    <property type="molecule type" value="Genomic_DNA"/>
</dbReference>
<dbReference type="Pfam" id="PF00392">
    <property type="entry name" value="GntR"/>
    <property type="match status" value="1"/>
</dbReference>
<dbReference type="PANTHER" id="PTHR44846:SF1">
    <property type="entry name" value="MANNOSYL-D-GLYCERATE TRANSPORT_METABOLISM SYSTEM REPRESSOR MNGR-RELATED"/>
    <property type="match status" value="1"/>
</dbReference>
<reference evidence="5 6" key="1">
    <citation type="journal article" date="2019" name="Int. J. Syst. Evol. Microbiol.">
        <title>The Global Catalogue of Microorganisms (GCM) 10K type strain sequencing project: providing services to taxonomists for standard genome sequencing and annotation.</title>
        <authorList>
            <consortium name="The Broad Institute Genomics Platform"/>
            <consortium name="The Broad Institute Genome Sequencing Center for Infectious Disease"/>
            <person name="Wu L."/>
            <person name="Ma J."/>
        </authorList>
    </citation>
    <scope>NUCLEOTIDE SEQUENCE [LARGE SCALE GENOMIC DNA]</scope>
    <source>
        <strain evidence="5 6">JCM 15900</strain>
    </source>
</reference>
<evidence type="ECO:0000256" key="2">
    <source>
        <dbReference type="ARBA" id="ARBA00023125"/>
    </source>
</evidence>
<keyword evidence="6" id="KW-1185">Reference proteome</keyword>
<dbReference type="Proteomes" id="UP001500984">
    <property type="component" value="Unassembled WGS sequence"/>
</dbReference>
<dbReference type="SUPFAM" id="SSF64288">
    <property type="entry name" value="Chorismate lyase-like"/>
    <property type="match status" value="1"/>
</dbReference>
<dbReference type="InterPro" id="IPR036390">
    <property type="entry name" value="WH_DNA-bd_sf"/>
</dbReference>
<dbReference type="RefSeq" id="WP_291795115.1">
    <property type="nucleotide sequence ID" value="NZ_BAAAPZ010000002.1"/>
</dbReference>
<dbReference type="InterPro" id="IPR036388">
    <property type="entry name" value="WH-like_DNA-bd_sf"/>
</dbReference>
<sequence length="274" mass="28892">MIVGSARAEADAERPAPLHGRISADIRAAIASGELPVGSSLPSEAELCRRHAVSRGTVRQAIAALRAEGLLAGGRGRPPRVVGGVPSQPLESFQSFSAWAHASGRVPGQRTAEVARRPASAALATALGIEAGEPVVELLRTRLLDGVPVMIERTAFVMDVGRHLFDFDPDSGSIYAHLTACGADLHSARHTFDAVAATQEDAHLLGTAPGAPLLREQRTAYSSGGRALEFSDERYLPGQVTFTVENTMESRPTVLRALPARTHPTRTDTEGASS</sequence>
<dbReference type="SMART" id="SM00345">
    <property type="entry name" value="HTH_GNTR"/>
    <property type="match status" value="1"/>
</dbReference>
<dbReference type="CDD" id="cd07377">
    <property type="entry name" value="WHTH_GntR"/>
    <property type="match status" value="1"/>
</dbReference>
<organism evidence="5 6">
    <name type="scientific">Brevibacterium salitolerans</name>
    <dbReference type="NCBI Taxonomy" id="1403566"/>
    <lineage>
        <taxon>Bacteria</taxon>
        <taxon>Bacillati</taxon>
        <taxon>Actinomycetota</taxon>
        <taxon>Actinomycetes</taxon>
        <taxon>Micrococcales</taxon>
        <taxon>Brevibacteriaceae</taxon>
        <taxon>Brevibacterium</taxon>
    </lineage>
</organism>
<evidence type="ECO:0000259" key="4">
    <source>
        <dbReference type="PROSITE" id="PS50949"/>
    </source>
</evidence>
<dbReference type="Gene3D" id="3.40.1410.10">
    <property type="entry name" value="Chorismate lyase-like"/>
    <property type="match status" value="1"/>
</dbReference>
<dbReference type="InterPro" id="IPR028978">
    <property type="entry name" value="Chorismate_lyase_/UTRA_dom_sf"/>
</dbReference>
<dbReference type="SUPFAM" id="SSF46785">
    <property type="entry name" value="Winged helix' DNA-binding domain"/>
    <property type="match status" value="1"/>
</dbReference>
<evidence type="ECO:0000256" key="3">
    <source>
        <dbReference type="ARBA" id="ARBA00023163"/>
    </source>
</evidence>
<dbReference type="SMART" id="SM00866">
    <property type="entry name" value="UTRA"/>
    <property type="match status" value="1"/>
</dbReference>
<keyword evidence="3" id="KW-0804">Transcription</keyword>
<dbReference type="PROSITE" id="PS50949">
    <property type="entry name" value="HTH_GNTR"/>
    <property type="match status" value="1"/>
</dbReference>
<dbReference type="Gene3D" id="1.10.10.10">
    <property type="entry name" value="Winged helix-like DNA-binding domain superfamily/Winged helix DNA-binding domain"/>
    <property type="match status" value="1"/>
</dbReference>
<gene>
    <name evidence="5" type="ORF">GCM10009823_06630</name>
</gene>
<feature type="domain" description="HTH gntR-type" evidence="4">
    <location>
        <begin position="16"/>
        <end position="84"/>
    </location>
</feature>
<proteinExistence type="predicted"/>
<evidence type="ECO:0000313" key="6">
    <source>
        <dbReference type="Proteomes" id="UP001500984"/>
    </source>
</evidence>